<feature type="signal peptide" evidence="1">
    <location>
        <begin position="1"/>
        <end position="20"/>
    </location>
</feature>
<evidence type="ECO:0000259" key="2">
    <source>
        <dbReference type="Pfam" id="PF26061"/>
    </source>
</evidence>
<dbReference type="OrthoDB" id="3793813at2759"/>
<keyword evidence="4" id="KW-1185">Reference proteome</keyword>
<dbReference type="Pfam" id="PF26061">
    <property type="entry name" value="DUF8021"/>
    <property type="match status" value="1"/>
</dbReference>
<evidence type="ECO:0000313" key="4">
    <source>
        <dbReference type="Proteomes" id="UP000799324"/>
    </source>
</evidence>
<gene>
    <name evidence="3" type="ORF">K491DRAFT_751479</name>
</gene>
<dbReference type="AlphaFoldDB" id="A0A6A6T102"/>
<evidence type="ECO:0000256" key="1">
    <source>
        <dbReference type="SAM" id="SignalP"/>
    </source>
</evidence>
<proteinExistence type="predicted"/>
<sequence length="292" mass="32434">MKISGHLFLTFLGNFRLAFAECSRDTLSDGVDAYLYAQSEGEIEELPVIANLNYTENRVRTNLDNSIVTNDLTLDWNNTLYDIATCTTWTELVSSDPKKPYVLGMRLQFDEDGATITKMDSMVTTTGDWLFNATATLQYFKRESWGIIPENKRDSRATLKAAADAYADMFSNVSSIPPFGTPCCRTEGGGSTCASANSTNLNTCVLGIPDASKNPVYLVNREYVIDQAYGTVQVLMDFGRMADSHQFMLREGKIRYVHTMSACAKGKNCTTSTVRRMPVDGMARRSVDLRSV</sequence>
<organism evidence="3 4">
    <name type="scientific">Lophiostoma macrostomum CBS 122681</name>
    <dbReference type="NCBI Taxonomy" id="1314788"/>
    <lineage>
        <taxon>Eukaryota</taxon>
        <taxon>Fungi</taxon>
        <taxon>Dikarya</taxon>
        <taxon>Ascomycota</taxon>
        <taxon>Pezizomycotina</taxon>
        <taxon>Dothideomycetes</taxon>
        <taxon>Pleosporomycetidae</taxon>
        <taxon>Pleosporales</taxon>
        <taxon>Lophiostomataceae</taxon>
        <taxon>Lophiostoma</taxon>
    </lineage>
</organism>
<dbReference type="EMBL" id="MU004381">
    <property type="protein sequence ID" value="KAF2653440.1"/>
    <property type="molecule type" value="Genomic_DNA"/>
</dbReference>
<accession>A0A6A6T102</accession>
<dbReference type="InterPro" id="IPR058334">
    <property type="entry name" value="DUF8021"/>
</dbReference>
<feature type="domain" description="DUF8021" evidence="2">
    <location>
        <begin position="152"/>
        <end position="260"/>
    </location>
</feature>
<dbReference type="Proteomes" id="UP000799324">
    <property type="component" value="Unassembled WGS sequence"/>
</dbReference>
<name>A0A6A6T102_9PLEO</name>
<reference evidence="3" key="1">
    <citation type="journal article" date="2020" name="Stud. Mycol.">
        <title>101 Dothideomycetes genomes: a test case for predicting lifestyles and emergence of pathogens.</title>
        <authorList>
            <person name="Haridas S."/>
            <person name="Albert R."/>
            <person name="Binder M."/>
            <person name="Bloem J."/>
            <person name="Labutti K."/>
            <person name="Salamov A."/>
            <person name="Andreopoulos B."/>
            <person name="Baker S."/>
            <person name="Barry K."/>
            <person name="Bills G."/>
            <person name="Bluhm B."/>
            <person name="Cannon C."/>
            <person name="Castanera R."/>
            <person name="Culley D."/>
            <person name="Daum C."/>
            <person name="Ezra D."/>
            <person name="Gonzalez J."/>
            <person name="Henrissat B."/>
            <person name="Kuo A."/>
            <person name="Liang C."/>
            <person name="Lipzen A."/>
            <person name="Lutzoni F."/>
            <person name="Magnuson J."/>
            <person name="Mondo S."/>
            <person name="Nolan M."/>
            <person name="Ohm R."/>
            <person name="Pangilinan J."/>
            <person name="Park H.-J."/>
            <person name="Ramirez L."/>
            <person name="Alfaro M."/>
            <person name="Sun H."/>
            <person name="Tritt A."/>
            <person name="Yoshinaga Y."/>
            <person name="Zwiers L.-H."/>
            <person name="Turgeon B."/>
            <person name="Goodwin S."/>
            <person name="Spatafora J."/>
            <person name="Crous P."/>
            <person name="Grigoriev I."/>
        </authorList>
    </citation>
    <scope>NUCLEOTIDE SEQUENCE</scope>
    <source>
        <strain evidence="3">CBS 122681</strain>
    </source>
</reference>
<protein>
    <recommendedName>
        <fullName evidence="2">DUF8021 domain-containing protein</fullName>
    </recommendedName>
</protein>
<feature type="chain" id="PRO_5025431967" description="DUF8021 domain-containing protein" evidence="1">
    <location>
        <begin position="21"/>
        <end position="292"/>
    </location>
</feature>
<evidence type="ECO:0000313" key="3">
    <source>
        <dbReference type="EMBL" id="KAF2653440.1"/>
    </source>
</evidence>
<keyword evidence="1" id="KW-0732">Signal</keyword>